<feature type="compositionally biased region" description="Low complexity" evidence="1">
    <location>
        <begin position="62"/>
        <end position="74"/>
    </location>
</feature>
<feature type="region of interest" description="Disordered" evidence="1">
    <location>
        <begin position="1417"/>
        <end position="1482"/>
    </location>
</feature>
<feature type="region of interest" description="Disordered" evidence="1">
    <location>
        <begin position="994"/>
        <end position="1014"/>
    </location>
</feature>
<evidence type="ECO:0000313" key="2">
    <source>
        <dbReference type="EMBL" id="KAK9831188.1"/>
    </source>
</evidence>
<feature type="region of interest" description="Disordered" evidence="1">
    <location>
        <begin position="1"/>
        <end position="163"/>
    </location>
</feature>
<feature type="compositionally biased region" description="Low complexity" evidence="1">
    <location>
        <begin position="112"/>
        <end position="124"/>
    </location>
</feature>
<feature type="compositionally biased region" description="Polar residues" evidence="1">
    <location>
        <begin position="20"/>
        <end position="33"/>
    </location>
</feature>
<comment type="caution">
    <text evidence="2">The sequence shown here is derived from an EMBL/GenBank/DDBJ whole genome shotgun (WGS) entry which is preliminary data.</text>
</comment>
<evidence type="ECO:0000313" key="3">
    <source>
        <dbReference type="Proteomes" id="UP001438707"/>
    </source>
</evidence>
<feature type="region of interest" description="Disordered" evidence="1">
    <location>
        <begin position="1068"/>
        <end position="1117"/>
    </location>
</feature>
<organism evidence="2 3">
    <name type="scientific">Apatococcus lobatus</name>
    <dbReference type="NCBI Taxonomy" id="904363"/>
    <lineage>
        <taxon>Eukaryota</taxon>
        <taxon>Viridiplantae</taxon>
        <taxon>Chlorophyta</taxon>
        <taxon>core chlorophytes</taxon>
        <taxon>Trebouxiophyceae</taxon>
        <taxon>Chlorellales</taxon>
        <taxon>Chlorellaceae</taxon>
        <taxon>Apatococcus</taxon>
    </lineage>
</organism>
<dbReference type="Proteomes" id="UP001438707">
    <property type="component" value="Unassembled WGS sequence"/>
</dbReference>
<reference evidence="2 3" key="1">
    <citation type="journal article" date="2024" name="Nat. Commun.">
        <title>Phylogenomics reveals the evolutionary origins of lichenization in chlorophyte algae.</title>
        <authorList>
            <person name="Puginier C."/>
            <person name="Libourel C."/>
            <person name="Otte J."/>
            <person name="Skaloud P."/>
            <person name="Haon M."/>
            <person name="Grisel S."/>
            <person name="Petersen M."/>
            <person name="Berrin J.G."/>
            <person name="Delaux P.M."/>
            <person name="Dal Grande F."/>
            <person name="Keller J."/>
        </authorList>
    </citation>
    <scope>NUCLEOTIDE SEQUENCE [LARGE SCALE GENOMIC DNA]</scope>
    <source>
        <strain evidence="2 3">SAG 2145</strain>
    </source>
</reference>
<accession>A0AAW1RC35</accession>
<name>A0AAW1RC35_9CHLO</name>
<feature type="compositionally biased region" description="Low complexity" evidence="1">
    <location>
        <begin position="149"/>
        <end position="160"/>
    </location>
</feature>
<feature type="region of interest" description="Disordered" evidence="1">
    <location>
        <begin position="513"/>
        <end position="565"/>
    </location>
</feature>
<dbReference type="EMBL" id="JALJOS010000014">
    <property type="protein sequence ID" value="KAK9831188.1"/>
    <property type="molecule type" value="Genomic_DNA"/>
</dbReference>
<feature type="region of interest" description="Disordered" evidence="1">
    <location>
        <begin position="1326"/>
        <end position="1354"/>
    </location>
</feature>
<feature type="compositionally biased region" description="Polar residues" evidence="1">
    <location>
        <begin position="125"/>
        <end position="141"/>
    </location>
</feature>
<feature type="compositionally biased region" description="Polar residues" evidence="1">
    <location>
        <begin position="1"/>
        <end position="13"/>
    </location>
</feature>
<feature type="compositionally biased region" description="Low complexity" evidence="1">
    <location>
        <begin position="694"/>
        <end position="703"/>
    </location>
</feature>
<feature type="compositionally biased region" description="Low complexity" evidence="1">
    <location>
        <begin position="785"/>
        <end position="797"/>
    </location>
</feature>
<feature type="region of interest" description="Disordered" evidence="1">
    <location>
        <begin position="1186"/>
        <end position="1219"/>
    </location>
</feature>
<evidence type="ECO:0000256" key="1">
    <source>
        <dbReference type="SAM" id="MobiDB-lite"/>
    </source>
</evidence>
<gene>
    <name evidence="2" type="ORF">WJX74_006618</name>
</gene>
<feature type="region of interest" description="Disordered" evidence="1">
    <location>
        <begin position="1236"/>
        <end position="1259"/>
    </location>
</feature>
<protein>
    <submittedName>
        <fullName evidence="2">Uncharacterized protein</fullName>
    </submittedName>
</protein>
<feature type="compositionally biased region" description="Basic and acidic residues" evidence="1">
    <location>
        <begin position="1436"/>
        <end position="1451"/>
    </location>
</feature>
<sequence length="1499" mass="156500">MRRPSSTRLQRQLVSGAHEGSSSPAPSLHSGLNGQPPRKSKPLDYTPRFTAASANRLSQPKAAYSSSPASNASSVTPFPAGVLRNHSYKPSAPKPWPSPPAGKMANRPVLRSTSSISAAASSSSPQGLRQGSPEKSASPASGRNRYRDSSNSCSSISMQSDAKPLPAEHARFMPGHRDSSPQSTLTFMQSLKAMRAVNDDVDDDLIRQTPCMSTEATAVTSTDAGSWKAADIAAGVIAPACSSGPFGNESPAQVDIQACMGSGQPTDVTPAALAQPQVPEAAEVKPSWQMVSGLPQVLAKQDDNQTQPVAHGASSGMGQYGVQSWANGPCSSFGAEPAMPHQHTRMAAVMDAPCTMSLSSSMHQHGRQVGASGPCNSPRADPVVGHRKVAMAAVSQPGAPCAVSGVHQQGSQAQAGGPGDLSNAELVMPHQSTEEAAMPQSDDHCKMQLEAPLEDLLGPPRAQGQQAIAACCLSETASDNDLAWQSSSPDPPGLLEAHAEAHALQGNIVQPSQLPASQHQQDGHSPCRPGTADSAQGEYGSDRNHSRPRGTTQDSDAAPGLCNEPTELRSAAGHASWQSCCQVRRTGAELAGQSPGVDDGMSKEPKEPDGEWICNVQAQSMVFGRQGPASGLHAAFHANDLYGIMDSLSTIPLEHASDGLSVPPATANKVTSTETNVLASSPAASHAGAETSSAQLQQPAAAQETPSDADHVCAPASLAASLAAALAADASFSSRKPKLEGTNHGSQAENLAEERCHHAAPVQSVLRAGRISGSDASDAQCADGQPCATPTAPQAPCIQEAQPFPGFPDPHTPHFLPAPISPETPRLAPISLATPVAPAELITAVTPMTDCGLDYSADPSAAGNVRPGQFVINQQSLAHALKSATLHIPACMELCIRSSPPRNDYGGCKVQLAGFQHSGGEERDVLALDGVGLKLRQLGASHAMRVSLATAAALHLTGAAETLVPAACHDDSEMAIQQPCVPGSQVADHSLFTRERQHQSGGSSQPHGHSSSLDAVAHQEDLAQQAPAIPMGAQPHLAQRQHASDCSIPAADTSSGVACSSIGSHLKASGSGPLTGSGSRTMQELSSPSNVSSFASRSSGLLPGDQSSARWVPEGQQRMDPAVLMSTFGWESDDSSLDMDLPEDFREEEEEEGHATRRDFVDDFLATNASLQDWTGAASFLDTTVNPAENASPRQNDRSGLQLPEPGQQAPCNIPSGQAVNGGKGLYSLLQEHQAEEFHAQSQQGHAPPPSMTNGDPQQVLEHAHGGVQQQNDDQQQLQALQHEEHCSEHMPTLMVAVETAPVRAGDSETTQDMEVAKLYHTSSRTLAASEMQPGGSTGRKHRRRSPSPEQVSCNEGLETIHEYDHGTPQPPADLIGSFTDANAGTFGAEGLSRWSAEYPPSLTVTASELPVSFADESSSPSALQYGRMSANSVRDSIRDEQSKGSSHLDDSQQTPFDSIGVQMPRLKPIRGRPPPKPAAKGVLSSMFMGCVGGKMPED</sequence>
<feature type="compositionally biased region" description="Low complexity" evidence="1">
    <location>
        <begin position="999"/>
        <end position="1012"/>
    </location>
</feature>
<feature type="compositionally biased region" description="Polar residues" evidence="1">
    <location>
        <begin position="1072"/>
        <end position="1109"/>
    </location>
</feature>
<feature type="region of interest" description="Disordered" evidence="1">
    <location>
        <begin position="678"/>
        <end position="709"/>
    </location>
</feature>
<proteinExistence type="predicted"/>
<feature type="region of interest" description="Disordered" evidence="1">
    <location>
        <begin position="774"/>
        <end position="822"/>
    </location>
</feature>
<keyword evidence="3" id="KW-1185">Reference proteome</keyword>